<dbReference type="Pfam" id="PF04965">
    <property type="entry name" value="GPW_gp25"/>
    <property type="match status" value="1"/>
</dbReference>
<dbReference type="PANTHER" id="PTHR38595">
    <property type="entry name" value="CYTOPLASMIC PROTEIN-RELATED"/>
    <property type="match status" value="1"/>
</dbReference>
<dbReference type="OrthoDB" id="119583at2"/>
<proteinExistence type="predicted"/>
<dbReference type="NCBIfam" id="TIGR03357">
    <property type="entry name" value="VI_zyme"/>
    <property type="match status" value="1"/>
</dbReference>
<dbReference type="PATRIC" id="fig|314722.6.peg.671"/>
<protein>
    <recommendedName>
        <fullName evidence="1">IraD/Gp25-like domain-containing protein</fullName>
    </recommendedName>
</protein>
<dbReference type="Proteomes" id="UP000033067">
    <property type="component" value="Chromosome"/>
</dbReference>
<feature type="domain" description="IraD/Gp25-like" evidence="1">
    <location>
        <begin position="29"/>
        <end position="128"/>
    </location>
</feature>
<keyword evidence="3" id="KW-1185">Reference proteome</keyword>
<evidence type="ECO:0000259" key="1">
    <source>
        <dbReference type="Pfam" id="PF04965"/>
    </source>
</evidence>
<dbReference type="InterPro" id="IPR053176">
    <property type="entry name" value="T6SS_TssE1-like"/>
</dbReference>
<dbReference type="PANTHER" id="PTHR38595:SF2">
    <property type="entry name" value="TYPE VI SECRETION SYSTEM BASEPLATE SUBUNIT TSSE"/>
    <property type="match status" value="1"/>
</dbReference>
<dbReference type="InterPro" id="IPR017737">
    <property type="entry name" value="TssE1-like"/>
</dbReference>
<dbReference type="Gene3D" id="3.10.450.40">
    <property type="match status" value="1"/>
</dbReference>
<dbReference type="RefSeq" id="WP_052630346.1">
    <property type="nucleotide sequence ID" value="NZ_CP011144.1"/>
</dbReference>
<evidence type="ECO:0000313" key="2">
    <source>
        <dbReference type="EMBL" id="AKC85915.1"/>
    </source>
</evidence>
<dbReference type="AlphaFoldDB" id="A0A0E3UMC3"/>
<dbReference type="InterPro" id="IPR007048">
    <property type="entry name" value="IraD/Gp25-like"/>
</dbReference>
<name>A0A0E3UMC3_9GAMM</name>
<sequence length="150" mass="17107">MLPRCLTERLSSERDDDPRHATYYASVQDLRDAVSRDLEDLLNTRSEAPRLLPDAFVECLASSLTYGVPDFSSSSLLGPHDRDRIRRTLEGAIGQHEPRLSRVRVALEPQREHERALRFRVDALLRLGPEQEKVRFDAVLQLSTQVCAVQ</sequence>
<dbReference type="EMBL" id="CP011144">
    <property type="protein sequence ID" value="AKC85915.1"/>
    <property type="molecule type" value="Genomic_DNA"/>
</dbReference>
<dbReference type="KEGG" id="psuw:WQ53_03210"/>
<accession>A0A0E3UMC3</accession>
<gene>
    <name evidence="2" type="ORF">WQ53_03210</name>
</gene>
<reference evidence="2 3" key="1">
    <citation type="journal article" date="2015" name="Genome Announc.">
        <title>Complete Genome Sequence of Pseudoxanthomonas suwonensis Strain J1, a Cellulose-Degrading Bacterium Isolated from Leaf- and Wood-Enriched Soil.</title>
        <authorList>
            <person name="Hou L."/>
            <person name="Jiang J."/>
            <person name="Xu Z."/>
            <person name="Zhou Y."/>
            <person name="Leung F.C."/>
        </authorList>
    </citation>
    <scope>NUCLEOTIDE SEQUENCE [LARGE SCALE GENOMIC DNA]</scope>
    <source>
        <strain evidence="2 3">J1</strain>
    </source>
</reference>
<organism evidence="2 3">
    <name type="scientific">Pseudoxanthomonas suwonensis</name>
    <dbReference type="NCBI Taxonomy" id="314722"/>
    <lineage>
        <taxon>Bacteria</taxon>
        <taxon>Pseudomonadati</taxon>
        <taxon>Pseudomonadota</taxon>
        <taxon>Gammaproteobacteria</taxon>
        <taxon>Lysobacterales</taxon>
        <taxon>Lysobacteraceae</taxon>
        <taxon>Pseudoxanthomonas</taxon>
    </lineage>
</organism>
<evidence type="ECO:0000313" key="3">
    <source>
        <dbReference type="Proteomes" id="UP000033067"/>
    </source>
</evidence>
<dbReference type="SUPFAM" id="SSF160719">
    <property type="entry name" value="gpW/gp25-like"/>
    <property type="match status" value="1"/>
</dbReference>